<accession>A0A8S1BEU2</accession>
<organism evidence="2 3">
    <name type="scientific">Arctia plantaginis</name>
    <name type="common">Wood tiger moth</name>
    <name type="synonym">Phalaena plantaginis</name>
    <dbReference type="NCBI Taxonomy" id="874455"/>
    <lineage>
        <taxon>Eukaryota</taxon>
        <taxon>Metazoa</taxon>
        <taxon>Ecdysozoa</taxon>
        <taxon>Arthropoda</taxon>
        <taxon>Hexapoda</taxon>
        <taxon>Insecta</taxon>
        <taxon>Pterygota</taxon>
        <taxon>Neoptera</taxon>
        <taxon>Endopterygota</taxon>
        <taxon>Lepidoptera</taxon>
        <taxon>Glossata</taxon>
        <taxon>Ditrysia</taxon>
        <taxon>Noctuoidea</taxon>
        <taxon>Erebidae</taxon>
        <taxon>Arctiinae</taxon>
        <taxon>Arctia</taxon>
    </lineage>
</organism>
<reference evidence="2 3" key="1">
    <citation type="submission" date="2020-04" db="EMBL/GenBank/DDBJ databases">
        <authorList>
            <person name="Wallbank WR R."/>
            <person name="Pardo Diaz C."/>
            <person name="Kozak K."/>
            <person name="Martin S."/>
            <person name="Jiggins C."/>
            <person name="Moest M."/>
            <person name="Warren A I."/>
            <person name="Byers J.R.P. K."/>
            <person name="Montejo-Kovacevich G."/>
            <person name="Yen C E."/>
        </authorList>
    </citation>
    <scope>NUCLEOTIDE SEQUENCE [LARGE SCALE GENOMIC DNA]</scope>
</reference>
<name>A0A8S1BEU2_ARCPL</name>
<evidence type="ECO:0000313" key="3">
    <source>
        <dbReference type="Proteomes" id="UP000494256"/>
    </source>
</evidence>
<proteinExistence type="predicted"/>
<protein>
    <submittedName>
        <fullName evidence="2">Uncharacterized protein</fullName>
    </submittedName>
</protein>
<sequence>MPSVPASRNHITMHSGLLIVVLATAVTASVAQYYCKEISWGTKEGQAIEEQTVYLSAAIRMWEVEIPMVPPCSQVYGVSSIVCDHDVAPDGHYKNQNHLIVNRKGDLLAQASAKATVYCDQ</sequence>
<dbReference type="Proteomes" id="UP000494256">
    <property type="component" value="Unassembled WGS sequence"/>
</dbReference>
<feature type="signal peptide" evidence="1">
    <location>
        <begin position="1"/>
        <end position="28"/>
    </location>
</feature>
<evidence type="ECO:0000313" key="2">
    <source>
        <dbReference type="EMBL" id="CAB3261228.1"/>
    </source>
</evidence>
<evidence type="ECO:0000256" key="1">
    <source>
        <dbReference type="SAM" id="SignalP"/>
    </source>
</evidence>
<keyword evidence="1" id="KW-0732">Signal</keyword>
<dbReference type="EMBL" id="CADEBD010000959">
    <property type="protein sequence ID" value="CAB3261228.1"/>
    <property type="molecule type" value="Genomic_DNA"/>
</dbReference>
<dbReference type="AlphaFoldDB" id="A0A8S1BEU2"/>
<gene>
    <name evidence="2" type="ORF">APLA_LOCUS17369</name>
</gene>
<comment type="caution">
    <text evidence="2">The sequence shown here is derived from an EMBL/GenBank/DDBJ whole genome shotgun (WGS) entry which is preliminary data.</text>
</comment>
<dbReference type="OrthoDB" id="2286242at2759"/>
<feature type="chain" id="PRO_5035860681" evidence="1">
    <location>
        <begin position="29"/>
        <end position="121"/>
    </location>
</feature>